<feature type="compositionally biased region" description="Low complexity" evidence="1">
    <location>
        <begin position="36"/>
        <end position="45"/>
    </location>
</feature>
<comment type="caution">
    <text evidence="2">The sequence shown here is derived from an EMBL/GenBank/DDBJ whole genome shotgun (WGS) entry which is preliminary data.</text>
</comment>
<dbReference type="EMBL" id="BONO01000029">
    <property type="protein sequence ID" value="GIG37831.1"/>
    <property type="molecule type" value="Genomic_DNA"/>
</dbReference>
<feature type="compositionally biased region" description="Basic and acidic residues" evidence="1">
    <location>
        <begin position="57"/>
        <end position="77"/>
    </location>
</feature>
<feature type="region of interest" description="Disordered" evidence="1">
    <location>
        <begin position="1"/>
        <end position="209"/>
    </location>
</feature>
<evidence type="ECO:0000313" key="2">
    <source>
        <dbReference type="EMBL" id="GIG37831.1"/>
    </source>
</evidence>
<protein>
    <submittedName>
        <fullName evidence="2">Uncharacterized protein</fullName>
    </submittedName>
</protein>
<dbReference type="AlphaFoldDB" id="A0A919PDS9"/>
<dbReference type="Proteomes" id="UP000642125">
    <property type="component" value="Unassembled WGS sequence"/>
</dbReference>
<evidence type="ECO:0000313" key="3">
    <source>
        <dbReference type="Proteomes" id="UP000642125"/>
    </source>
</evidence>
<sequence length="244" mass="26273">MQDDQADPVRHDVVQLAGEPGALGAAHGRDRRLRRGALLVCAQGGRRARGRLPPAGEPRHDHVEQQDEGHRDARPVRGELPGGPDRGQRRDQADPRGAGAGPPGHEVERDRRGDHGRDEAQRQADGEGRAVPAQQERGGAEQLRGGLPPHRVERDAGPETGEHQRETAGRRHGRQRQAPGFVGAAERPPRPAGRRRRRGRSGADSRGACRCHAAAVVGHGGSPRSWLLATSVAPRRRRGVVRGG</sequence>
<keyword evidence="3" id="KW-1185">Reference proteome</keyword>
<organism evidence="2 3">
    <name type="scientific">Cellulomonas pakistanensis</name>
    <dbReference type="NCBI Taxonomy" id="992287"/>
    <lineage>
        <taxon>Bacteria</taxon>
        <taxon>Bacillati</taxon>
        <taxon>Actinomycetota</taxon>
        <taxon>Actinomycetes</taxon>
        <taxon>Micrococcales</taxon>
        <taxon>Cellulomonadaceae</taxon>
        <taxon>Cellulomonas</taxon>
    </lineage>
</organism>
<reference evidence="2" key="1">
    <citation type="submission" date="2021-01" db="EMBL/GenBank/DDBJ databases">
        <title>Whole genome shotgun sequence of Cellulomonas pakistanensis NBRC 110800.</title>
        <authorList>
            <person name="Komaki H."/>
            <person name="Tamura T."/>
        </authorList>
    </citation>
    <scope>NUCLEOTIDE SEQUENCE</scope>
    <source>
        <strain evidence="2">NBRC 110800</strain>
    </source>
</reference>
<feature type="compositionally biased region" description="Basic and acidic residues" evidence="1">
    <location>
        <begin position="150"/>
        <end position="169"/>
    </location>
</feature>
<proteinExistence type="predicted"/>
<name>A0A919PDS9_9CELL</name>
<accession>A0A919PDS9</accession>
<feature type="compositionally biased region" description="Basic and acidic residues" evidence="1">
    <location>
        <begin position="105"/>
        <end position="128"/>
    </location>
</feature>
<gene>
    <name evidence="2" type="ORF">Cpa01nite_32120</name>
</gene>
<evidence type="ECO:0000256" key="1">
    <source>
        <dbReference type="SAM" id="MobiDB-lite"/>
    </source>
</evidence>